<feature type="transmembrane region" description="Helical" evidence="7">
    <location>
        <begin position="7"/>
        <end position="24"/>
    </location>
</feature>
<sequence>MRWLRIPLVWIYALLILIPVAVVIESSFKSLVDLYANPLWPSSGLTTGAYHTLTSEVPLLHYFVNSAEVTVAALVMVLLFGAMISYAILRLPRVLGYVVYGVFSVGMMIPTQVNMIPVYLEMTKLNLVDTLGGLILVEAAFLMPVSVFIIGGFMRTMSRELLEAATVDGANEWQIFWRIATPLSLPSVASTAIFGGVIVWNDLLFPLLLTKSNTNRTIPLALLSFTGEYQTNYPVIFAGVLLSSIPMVVLYVFLQRYFIAGMTAGAVKG</sequence>
<evidence type="ECO:0000259" key="8">
    <source>
        <dbReference type="PROSITE" id="PS50928"/>
    </source>
</evidence>
<name>A0ABY6Z6Z3_9BACL</name>
<feature type="domain" description="ABC transmembrane type-1" evidence="8">
    <location>
        <begin position="63"/>
        <end position="254"/>
    </location>
</feature>
<reference evidence="9" key="1">
    <citation type="submission" date="2022-08" db="EMBL/GenBank/DDBJ databases">
        <title>Alicyclobacillus dauci DSM2870, complete genome.</title>
        <authorList>
            <person name="Wang Q."/>
            <person name="Cai R."/>
            <person name="Wang Z."/>
        </authorList>
    </citation>
    <scope>NUCLEOTIDE SEQUENCE</scope>
    <source>
        <strain evidence="9">DSM 28700</strain>
    </source>
</reference>
<evidence type="ECO:0000313" key="9">
    <source>
        <dbReference type="EMBL" id="WAH38377.1"/>
    </source>
</evidence>
<evidence type="ECO:0000313" key="10">
    <source>
        <dbReference type="Proteomes" id="UP001164803"/>
    </source>
</evidence>
<feature type="transmembrane region" description="Helical" evidence="7">
    <location>
        <begin position="94"/>
        <end position="113"/>
    </location>
</feature>
<feature type="transmembrane region" description="Helical" evidence="7">
    <location>
        <begin position="69"/>
        <end position="89"/>
    </location>
</feature>
<dbReference type="InterPro" id="IPR035906">
    <property type="entry name" value="MetI-like_sf"/>
</dbReference>
<evidence type="ECO:0000256" key="6">
    <source>
        <dbReference type="ARBA" id="ARBA00023136"/>
    </source>
</evidence>
<dbReference type="PANTHER" id="PTHR43744:SF12">
    <property type="entry name" value="ABC TRANSPORTER PERMEASE PROTEIN MG189-RELATED"/>
    <property type="match status" value="1"/>
</dbReference>
<organism evidence="9 10">
    <name type="scientific">Alicyclobacillus dauci</name>
    <dbReference type="NCBI Taxonomy" id="1475485"/>
    <lineage>
        <taxon>Bacteria</taxon>
        <taxon>Bacillati</taxon>
        <taxon>Bacillota</taxon>
        <taxon>Bacilli</taxon>
        <taxon>Bacillales</taxon>
        <taxon>Alicyclobacillaceae</taxon>
        <taxon>Alicyclobacillus</taxon>
    </lineage>
</organism>
<protein>
    <submittedName>
        <fullName evidence="9">Carbohydrate ABC transporter permease</fullName>
    </submittedName>
</protein>
<evidence type="ECO:0000256" key="2">
    <source>
        <dbReference type="ARBA" id="ARBA00022448"/>
    </source>
</evidence>
<accession>A0ABY6Z6Z3</accession>
<evidence type="ECO:0000256" key="3">
    <source>
        <dbReference type="ARBA" id="ARBA00022475"/>
    </source>
</evidence>
<keyword evidence="4 7" id="KW-0812">Transmembrane</keyword>
<dbReference type="Pfam" id="PF00528">
    <property type="entry name" value="BPD_transp_1"/>
    <property type="match status" value="1"/>
</dbReference>
<feature type="transmembrane region" description="Helical" evidence="7">
    <location>
        <begin position="233"/>
        <end position="254"/>
    </location>
</feature>
<gene>
    <name evidence="9" type="ORF">NZD86_07835</name>
</gene>
<keyword evidence="5 7" id="KW-1133">Transmembrane helix</keyword>
<evidence type="ECO:0000256" key="4">
    <source>
        <dbReference type="ARBA" id="ARBA00022692"/>
    </source>
</evidence>
<proteinExistence type="inferred from homology"/>
<dbReference type="Proteomes" id="UP001164803">
    <property type="component" value="Chromosome"/>
</dbReference>
<comment type="subcellular location">
    <subcellularLocation>
        <location evidence="1 7">Cell membrane</location>
        <topology evidence="1 7">Multi-pass membrane protein</topology>
    </subcellularLocation>
</comment>
<dbReference type="EMBL" id="CP104064">
    <property type="protein sequence ID" value="WAH38377.1"/>
    <property type="molecule type" value="Genomic_DNA"/>
</dbReference>
<dbReference type="SUPFAM" id="SSF161098">
    <property type="entry name" value="MetI-like"/>
    <property type="match status" value="1"/>
</dbReference>
<dbReference type="PROSITE" id="PS50928">
    <property type="entry name" value="ABC_TM1"/>
    <property type="match status" value="1"/>
</dbReference>
<evidence type="ECO:0000256" key="5">
    <source>
        <dbReference type="ARBA" id="ARBA00022989"/>
    </source>
</evidence>
<keyword evidence="10" id="KW-1185">Reference proteome</keyword>
<dbReference type="CDD" id="cd06261">
    <property type="entry name" value="TM_PBP2"/>
    <property type="match status" value="1"/>
</dbReference>
<dbReference type="InterPro" id="IPR000515">
    <property type="entry name" value="MetI-like"/>
</dbReference>
<evidence type="ECO:0000256" key="1">
    <source>
        <dbReference type="ARBA" id="ARBA00004651"/>
    </source>
</evidence>
<dbReference type="PANTHER" id="PTHR43744">
    <property type="entry name" value="ABC TRANSPORTER PERMEASE PROTEIN MG189-RELATED-RELATED"/>
    <property type="match status" value="1"/>
</dbReference>
<keyword evidence="3" id="KW-1003">Cell membrane</keyword>
<comment type="similarity">
    <text evidence="7">Belongs to the binding-protein-dependent transport system permease family.</text>
</comment>
<dbReference type="RefSeq" id="WP_268045943.1">
    <property type="nucleotide sequence ID" value="NZ_CP104064.1"/>
</dbReference>
<keyword evidence="2 7" id="KW-0813">Transport</keyword>
<feature type="transmembrane region" description="Helical" evidence="7">
    <location>
        <begin position="133"/>
        <end position="154"/>
    </location>
</feature>
<evidence type="ECO:0000256" key="7">
    <source>
        <dbReference type="RuleBase" id="RU363032"/>
    </source>
</evidence>
<feature type="transmembrane region" description="Helical" evidence="7">
    <location>
        <begin position="175"/>
        <end position="200"/>
    </location>
</feature>
<keyword evidence="6 7" id="KW-0472">Membrane</keyword>
<dbReference type="Gene3D" id="1.10.3720.10">
    <property type="entry name" value="MetI-like"/>
    <property type="match status" value="1"/>
</dbReference>